<organism evidence="3">
    <name type="scientific">marine sediment metagenome</name>
    <dbReference type="NCBI Taxonomy" id="412755"/>
    <lineage>
        <taxon>unclassified sequences</taxon>
        <taxon>metagenomes</taxon>
        <taxon>ecological metagenomes</taxon>
    </lineage>
</organism>
<evidence type="ECO:0000313" key="3">
    <source>
        <dbReference type="EMBL" id="KKL21447.1"/>
    </source>
</evidence>
<evidence type="ECO:0000256" key="1">
    <source>
        <dbReference type="SAM" id="Phobius"/>
    </source>
</evidence>
<comment type="caution">
    <text evidence="3">The sequence shown here is derived from an EMBL/GenBank/DDBJ whole genome shotgun (WGS) entry which is preliminary data.</text>
</comment>
<accession>A0A0F9C575</accession>
<feature type="transmembrane region" description="Helical" evidence="1">
    <location>
        <begin position="271"/>
        <end position="291"/>
    </location>
</feature>
<keyword evidence="1" id="KW-0812">Transmembrane</keyword>
<evidence type="ECO:0000259" key="2">
    <source>
        <dbReference type="Pfam" id="PF07589"/>
    </source>
</evidence>
<keyword evidence="1" id="KW-0472">Membrane</keyword>
<dbReference type="Pfam" id="PF07589">
    <property type="entry name" value="PEP-CTERM"/>
    <property type="match status" value="1"/>
</dbReference>
<dbReference type="EMBL" id="LAZR01037727">
    <property type="protein sequence ID" value="KKL21447.1"/>
    <property type="molecule type" value="Genomic_DNA"/>
</dbReference>
<sequence length="297" mass="32286">MKRTIALLSAVLLISAVATAGATNPEGFEGYALTTDWQPTLAVEGWELNKMYGVEGGQLASIVDDGGTKILDINSQGGYGMTGTPMWDADGPADADFAVTKSGFDFKPLGGSMGSEFHARIGRYDITEPSDHATWEVGVRVSHWSDFQTPHSPYDWEGGWNSTGTYVYLRTWVGPGEVYTETEIPGFGLGSFIVAGMATGEFGDIIEVTPEWYSMEIEEDNVLNKTRARMYLRGGTPNAWTPWMDHAASSDYSINGDVAGFLGGQMQFDNFYITPEPATMVLLGAGSLLLLKRKRKS</sequence>
<gene>
    <name evidence="3" type="ORF">LCGC14_2445370</name>
</gene>
<keyword evidence="1" id="KW-1133">Transmembrane helix</keyword>
<dbReference type="NCBIfam" id="TIGR02595">
    <property type="entry name" value="PEP_CTERM"/>
    <property type="match status" value="1"/>
</dbReference>
<feature type="domain" description="Ice-binding protein C-terminal" evidence="2">
    <location>
        <begin position="274"/>
        <end position="296"/>
    </location>
</feature>
<proteinExistence type="predicted"/>
<dbReference type="AlphaFoldDB" id="A0A0F9C575"/>
<dbReference type="InterPro" id="IPR013424">
    <property type="entry name" value="Ice-binding_C"/>
</dbReference>
<protein>
    <recommendedName>
        <fullName evidence="2">Ice-binding protein C-terminal domain-containing protein</fullName>
    </recommendedName>
</protein>
<name>A0A0F9C575_9ZZZZ</name>
<reference evidence="3" key="1">
    <citation type="journal article" date="2015" name="Nature">
        <title>Complex archaea that bridge the gap between prokaryotes and eukaryotes.</title>
        <authorList>
            <person name="Spang A."/>
            <person name="Saw J.H."/>
            <person name="Jorgensen S.L."/>
            <person name="Zaremba-Niedzwiedzka K."/>
            <person name="Martijn J."/>
            <person name="Lind A.E."/>
            <person name="van Eijk R."/>
            <person name="Schleper C."/>
            <person name="Guy L."/>
            <person name="Ettema T.J."/>
        </authorList>
    </citation>
    <scope>NUCLEOTIDE SEQUENCE</scope>
</reference>